<evidence type="ECO:0000256" key="1">
    <source>
        <dbReference type="SAM" id="SignalP"/>
    </source>
</evidence>
<dbReference type="AlphaFoldDB" id="A0A9W8YXH6"/>
<gene>
    <name evidence="2" type="ORF">N0V93_005902</name>
</gene>
<dbReference type="Proteomes" id="UP001140453">
    <property type="component" value="Unassembled WGS sequence"/>
</dbReference>
<sequence>MKANFALLAGLANTVLASPLAVRDAASDLAALTSTVKVHTARINQTLATLSTVSTTSSVNSTGNANITAEFSLIAQALNTTSDGVTTCNATCMLSTYSDLGDLTAEIAYTAKGCVAKNAVDVTSSSSVLVKVVKGLTAATDNLEDTVGTIAGIVVQNLNAALGPEIGSVLALFITTF</sequence>
<comment type="caution">
    <text evidence="2">The sequence shown here is derived from an EMBL/GenBank/DDBJ whole genome shotgun (WGS) entry which is preliminary data.</text>
</comment>
<proteinExistence type="predicted"/>
<reference evidence="2" key="1">
    <citation type="submission" date="2022-10" db="EMBL/GenBank/DDBJ databases">
        <title>Tapping the CABI collections for fungal endophytes: first genome assemblies for Collariella, Neodidymelliopsis, Ascochyta clinopodiicola, Didymella pomorum, Didymosphaeria variabile, Neocosmospora piperis and Neocucurbitaria cava.</title>
        <authorList>
            <person name="Hill R."/>
        </authorList>
    </citation>
    <scope>NUCLEOTIDE SEQUENCE</scope>
    <source>
        <strain evidence="2">IMI 355082</strain>
    </source>
</reference>
<feature type="signal peptide" evidence="1">
    <location>
        <begin position="1"/>
        <end position="17"/>
    </location>
</feature>
<keyword evidence="3" id="KW-1185">Reference proteome</keyword>
<evidence type="ECO:0000313" key="3">
    <source>
        <dbReference type="Proteomes" id="UP001140453"/>
    </source>
</evidence>
<keyword evidence="1" id="KW-0732">Signal</keyword>
<dbReference type="OrthoDB" id="10516893at2759"/>
<evidence type="ECO:0000313" key="2">
    <source>
        <dbReference type="EMBL" id="KAJ4392277.1"/>
    </source>
</evidence>
<organism evidence="2 3">
    <name type="scientific">Gnomoniopsis smithogilvyi</name>
    <dbReference type="NCBI Taxonomy" id="1191159"/>
    <lineage>
        <taxon>Eukaryota</taxon>
        <taxon>Fungi</taxon>
        <taxon>Dikarya</taxon>
        <taxon>Ascomycota</taxon>
        <taxon>Pezizomycotina</taxon>
        <taxon>Sordariomycetes</taxon>
        <taxon>Sordariomycetidae</taxon>
        <taxon>Diaporthales</taxon>
        <taxon>Gnomoniaceae</taxon>
        <taxon>Gnomoniopsis</taxon>
    </lineage>
</organism>
<name>A0A9W8YXH6_9PEZI</name>
<accession>A0A9W8YXH6</accession>
<feature type="chain" id="PRO_5040804281" evidence="1">
    <location>
        <begin position="18"/>
        <end position="177"/>
    </location>
</feature>
<dbReference type="EMBL" id="JAPEVB010000003">
    <property type="protein sequence ID" value="KAJ4392277.1"/>
    <property type="molecule type" value="Genomic_DNA"/>
</dbReference>
<protein>
    <submittedName>
        <fullName evidence="2">Uncharacterized protein</fullName>
    </submittedName>
</protein>